<dbReference type="GO" id="GO:0005096">
    <property type="term" value="F:GTPase activator activity"/>
    <property type="evidence" value="ECO:0007669"/>
    <property type="project" value="UniProtKB-KW"/>
</dbReference>
<evidence type="ECO:0000256" key="2">
    <source>
        <dbReference type="ARBA" id="ARBA00009758"/>
    </source>
</evidence>
<dbReference type="InterPro" id="IPR000406">
    <property type="entry name" value="Rho_GDI"/>
</dbReference>
<organism evidence="9 10">
    <name type="scientific">Macaca fascicularis</name>
    <name type="common">Crab-eating macaque</name>
    <name type="synonym">Cynomolgus monkey</name>
    <dbReference type="NCBI Taxonomy" id="9541"/>
    <lineage>
        <taxon>Eukaryota</taxon>
        <taxon>Metazoa</taxon>
        <taxon>Chordata</taxon>
        <taxon>Craniata</taxon>
        <taxon>Vertebrata</taxon>
        <taxon>Euteleostomi</taxon>
        <taxon>Mammalia</taxon>
        <taxon>Eutheria</taxon>
        <taxon>Euarchontoglires</taxon>
        <taxon>Primates</taxon>
        <taxon>Haplorrhini</taxon>
        <taxon>Catarrhini</taxon>
        <taxon>Cercopithecidae</taxon>
        <taxon>Cercopithecinae</taxon>
        <taxon>Macaca</taxon>
    </lineage>
</organism>
<dbReference type="InterPro" id="IPR024792">
    <property type="entry name" value="RhoGDI_dom_sf"/>
</dbReference>
<dbReference type="Bgee" id="ENSMFAG00000038549">
    <property type="expression patterns" value="Expressed in frontal cortex and 3 other cell types or tissues"/>
</dbReference>
<feature type="region of interest" description="Disordered" evidence="8">
    <location>
        <begin position="1"/>
        <end position="69"/>
    </location>
</feature>
<dbReference type="AlphaFoldDB" id="A0A2K5WMG2"/>
<keyword evidence="10" id="KW-1185">Reference proteome</keyword>
<comment type="similarity">
    <text evidence="2">Belongs to the Rho GDI family.</text>
</comment>
<dbReference type="Ensembl" id="ENSMFAT00000012609.2">
    <property type="protein sequence ID" value="ENSMFAP00000038354.2"/>
    <property type="gene ID" value="ENSMFAG00000038549.2"/>
</dbReference>
<proteinExistence type="inferred from homology"/>
<dbReference type="GeneTree" id="ENSGT00390000006233"/>
<dbReference type="Proteomes" id="UP000233100">
    <property type="component" value="Chromosome 20"/>
</dbReference>
<protein>
    <recommendedName>
        <fullName evidence="6">Rho GDP-dissociation inhibitor 3</fullName>
    </recommendedName>
    <alternativeName>
        <fullName evidence="7">Rho-GDI gamma</fullName>
    </alternativeName>
</protein>
<evidence type="ECO:0000313" key="9">
    <source>
        <dbReference type="Ensembl" id="ENSMFAP00000038354.2"/>
    </source>
</evidence>
<comment type="function">
    <text evidence="5">Inhibits GDP/GTP exchange reaction of RhoB. Interacts specifically with the GDP- and GTP-bound forms of post-translationally processed Rhob and Rhog proteins, both of which show a growth-regulated expression in mammalian cells. Stimulates the release of the GDP-bound but not the GTP-bound RhoB protein. Also inhibits the GDP/GTP exchange of RhoB but shows less ability to inhibit the dissociation of prebound GTP.</text>
</comment>
<evidence type="ECO:0000256" key="5">
    <source>
        <dbReference type="ARBA" id="ARBA00053735"/>
    </source>
</evidence>
<keyword evidence="4" id="KW-0963">Cytoplasm</keyword>
<dbReference type="GO" id="GO:0007266">
    <property type="term" value="P:Rho protein signal transduction"/>
    <property type="evidence" value="ECO:0007669"/>
    <property type="project" value="InterPro"/>
</dbReference>
<reference evidence="9" key="2">
    <citation type="submission" date="2025-08" db="UniProtKB">
        <authorList>
            <consortium name="Ensembl"/>
        </authorList>
    </citation>
    <scope>IDENTIFICATION</scope>
</reference>
<name>A0A2K5WMG2_MACFA</name>
<dbReference type="GO" id="GO:0016020">
    <property type="term" value="C:membrane"/>
    <property type="evidence" value="ECO:0007669"/>
    <property type="project" value="TreeGrafter"/>
</dbReference>
<dbReference type="VEuPathDB" id="HostDB:ENSMFAG00000038549"/>
<dbReference type="GO" id="GO:0005094">
    <property type="term" value="F:Rho GDP-dissociation inhibitor activity"/>
    <property type="evidence" value="ECO:0007669"/>
    <property type="project" value="InterPro"/>
</dbReference>
<evidence type="ECO:0000256" key="4">
    <source>
        <dbReference type="ARBA" id="ARBA00022490"/>
    </source>
</evidence>
<dbReference type="Gene3D" id="2.70.50.30">
    <property type="entry name" value="Coagulation Factor XIII, subunit A, domain 1"/>
    <property type="match status" value="1"/>
</dbReference>
<evidence type="ECO:0000313" key="10">
    <source>
        <dbReference type="Proteomes" id="UP000233100"/>
    </source>
</evidence>
<accession>A0A2K5WMG2</accession>
<dbReference type="GO" id="GO:0005829">
    <property type="term" value="C:cytosol"/>
    <property type="evidence" value="ECO:0007669"/>
    <property type="project" value="TreeGrafter"/>
</dbReference>
<evidence type="ECO:0000256" key="8">
    <source>
        <dbReference type="SAM" id="MobiDB-lite"/>
    </source>
</evidence>
<evidence type="ECO:0000256" key="6">
    <source>
        <dbReference type="ARBA" id="ARBA00073845"/>
    </source>
</evidence>
<reference evidence="9 10" key="1">
    <citation type="submission" date="2013-03" db="EMBL/GenBank/DDBJ databases">
        <authorList>
            <person name="Warren W."/>
            <person name="Wilson R.K."/>
        </authorList>
    </citation>
    <scope>NUCLEOTIDE SEQUENCE</scope>
</reference>
<evidence type="ECO:0000256" key="3">
    <source>
        <dbReference type="ARBA" id="ARBA00022468"/>
    </source>
</evidence>
<evidence type="ECO:0000256" key="1">
    <source>
        <dbReference type="ARBA" id="ARBA00004496"/>
    </source>
</evidence>
<evidence type="ECO:0000256" key="7">
    <source>
        <dbReference type="ARBA" id="ARBA00080671"/>
    </source>
</evidence>
<keyword evidence="3" id="KW-0343">GTPase activation</keyword>
<dbReference type="PANTHER" id="PTHR10980">
    <property type="entry name" value="RHO GDP-DISSOCIATION INHIBITOR"/>
    <property type="match status" value="1"/>
</dbReference>
<dbReference type="PRINTS" id="PR00492">
    <property type="entry name" value="RHOGDI"/>
</dbReference>
<dbReference type="FunFam" id="2.70.50.30:FF:000001">
    <property type="entry name" value="Rho GDP-dissociation inhibitor 1"/>
    <property type="match status" value="1"/>
</dbReference>
<sequence>PRAGSSPPPRQLWGRVGISRRRPRPGSGSGGDFIQAPPLWGREPGADRSACEAAGLGPSPPGHRRLEPLSPGWGWGWGLGSGSVGRVVIPEKTGAKWAGTQKPLPRAPGRGASGDHQPGAPWKAAQSLSPGIWRERLPAPQHHGEELLDCGKVFRDPGPEQDGRGPRSYQGRGLLRAAALKQVVPGPGLPSFEVLLPHPLVFESRKGPLWTSGPEELQAWWFLEAPPEGLGAVWHLPRPPTLSQRLPLESLWVVGGTAGQRGLQPGAGMPGSASGHYSCPSPSPVLLADKEGGPPAVDEVLDEAVPEYRAPGRKSLLEIRQLDPDDRSLAEYKRALLGPLPPAVDPSLPNVQVTRLTLLSEQAPGPVVMDLTGDLAVLKDQVFVLKEGVDYRVKITFKVHREIVSGLKCLHHTYRRGLRVDKTVYMVGSYGPSAQEYEFVTPVEEAPRGALVRGPYLVVSLFTDDDRTHHLSWEWGLRISQDWKD</sequence>
<feature type="compositionally biased region" description="Pro residues" evidence="8">
    <location>
        <begin position="1"/>
        <end position="10"/>
    </location>
</feature>
<dbReference type="InterPro" id="IPR014756">
    <property type="entry name" value="Ig_E-set"/>
</dbReference>
<dbReference type="STRING" id="9541.ENSMFAP00000038354"/>
<feature type="region of interest" description="Disordered" evidence="8">
    <location>
        <begin position="93"/>
        <end position="124"/>
    </location>
</feature>
<reference evidence="9" key="3">
    <citation type="submission" date="2025-09" db="UniProtKB">
        <authorList>
            <consortium name="Ensembl"/>
        </authorList>
    </citation>
    <scope>IDENTIFICATION</scope>
</reference>
<dbReference type="Pfam" id="PF02115">
    <property type="entry name" value="Rho_GDI"/>
    <property type="match status" value="1"/>
</dbReference>
<dbReference type="PANTHER" id="PTHR10980:SF8">
    <property type="entry name" value="RHO GDP-DISSOCIATION INHIBITOR 3"/>
    <property type="match status" value="1"/>
</dbReference>
<comment type="subcellular location">
    <subcellularLocation>
        <location evidence="1">Cytoplasm</location>
    </subcellularLocation>
</comment>
<dbReference type="SUPFAM" id="SSF81296">
    <property type="entry name" value="E set domains"/>
    <property type="match status" value="1"/>
</dbReference>